<dbReference type="Gene3D" id="1.10.260.40">
    <property type="entry name" value="lambda repressor-like DNA-binding domains"/>
    <property type="match status" value="1"/>
</dbReference>
<evidence type="ECO:0000256" key="2">
    <source>
        <dbReference type="ARBA" id="ARBA00023125"/>
    </source>
</evidence>
<comment type="caution">
    <text evidence="6">The sequence shown here is derived from an EMBL/GenBank/DDBJ whole genome shotgun (WGS) entry which is preliminary data.</text>
</comment>
<sequence length="349" mass="40091">MLKNSTDKQKNVTIADVAAYVGVSKTTISRYLNKNFEFMSQETQEKIDEAIKVLKYRPNRIAQTLKAKNSNIIGVTIADIGNPFSSLLIKGINDVCRANNYQLLVTNADNLAERERENIESLLDSQVDGLLVNTTGNNYKYLEEFKDSDNFKPIVLLDRFINPLIYDSVTMNNAEVTRNMLDELLKNDYDHYVYFSEDINGISSRLERKKAMEEFLSRNVNTSGETNIIKKNDIKEIKERIENILNKNKDKNICFFANNDEILKVLIECLYDLNVRIGVDIGIFGFAEEKWARLIGPGITSIDENPYEMGERAAKLLFERIDGSRKDDFVLEEIPVKIHLNYSTRNIKK</sequence>
<accession>A0A1S8S969</accession>
<dbReference type="InterPro" id="IPR028082">
    <property type="entry name" value="Peripla_BP_I"/>
</dbReference>
<evidence type="ECO:0000259" key="4">
    <source>
        <dbReference type="PROSITE" id="PS50932"/>
    </source>
</evidence>
<dbReference type="AlphaFoldDB" id="A0A1S8S969"/>
<dbReference type="EMBL" id="LZZI01000028">
    <property type="protein sequence ID" value="OOM61963.1"/>
    <property type="molecule type" value="Genomic_DNA"/>
</dbReference>
<reference evidence="6 7" key="1">
    <citation type="submission" date="2016-05" db="EMBL/GenBank/DDBJ databases">
        <title>Microbial solvent formation.</title>
        <authorList>
            <person name="Poehlein A."/>
            <person name="Montoya Solano J.D."/>
            <person name="Flitsch S."/>
            <person name="Krabben P."/>
            <person name="Duerre P."/>
            <person name="Daniel R."/>
        </authorList>
    </citation>
    <scope>NUCLEOTIDE SEQUENCE [LARGE SCALE GENOMIC DNA]</scope>
    <source>
        <strain evidence="6 7">DSM 53</strain>
    </source>
</reference>
<dbReference type="Pfam" id="PF13407">
    <property type="entry name" value="Peripla_BP_4"/>
    <property type="match status" value="1"/>
</dbReference>
<dbReference type="CDD" id="cd01392">
    <property type="entry name" value="HTH_LacI"/>
    <property type="match status" value="1"/>
</dbReference>
<dbReference type="PROSITE" id="PS00356">
    <property type="entry name" value="HTH_LACI_1"/>
    <property type="match status" value="1"/>
</dbReference>
<dbReference type="PANTHER" id="PTHR30146">
    <property type="entry name" value="LACI-RELATED TRANSCRIPTIONAL REPRESSOR"/>
    <property type="match status" value="1"/>
</dbReference>
<proteinExistence type="predicted"/>
<gene>
    <name evidence="6" type="primary">kdgR_1</name>
    <name evidence="6" type="ORF">CLBCK_20200</name>
</gene>
<dbReference type="InterPro" id="IPR000843">
    <property type="entry name" value="HTH_LacI"/>
</dbReference>
<dbReference type="PROSITE" id="PS50932">
    <property type="entry name" value="HTH_LACI_2"/>
    <property type="match status" value="1"/>
</dbReference>
<evidence type="ECO:0000256" key="1">
    <source>
        <dbReference type="ARBA" id="ARBA00023015"/>
    </source>
</evidence>
<keyword evidence="3" id="KW-0804">Transcription</keyword>
<dbReference type="GO" id="GO:0003700">
    <property type="term" value="F:DNA-binding transcription factor activity"/>
    <property type="evidence" value="ECO:0007669"/>
    <property type="project" value="TreeGrafter"/>
</dbReference>
<keyword evidence="2" id="KW-0238">DNA-binding</keyword>
<dbReference type="Gene3D" id="3.40.50.2300">
    <property type="match status" value="2"/>
</dbReference>
<evidence type="ECO:0000259" key="5">
    <source>
        <dbReference type="PROSITE" id="PS50943"/>
    </source>
</evidence>
<dbReference type="InterPro" id="IPR010982">
    <property type="entry name" value="Lambda_DNA-bd_dom_sf"/>
</dbReference>
<evidence type="ECO:0000313" key="6">
    <source>
        <dbReference type="EMBL" id="OOM61963.1"/>
    </source>
</evidence>
<dbReference type="InterPro" id="IPR001387">
    <property type="entry name" value="Cro/C1-type_HTH"/>
</dbReference>
<organism evidence="6 7">
    <name type="scientific">Clostridium beijerinckii</name>
    <name type="common">Clostridium MP</name>
    <dbReference type="NCBI Taxonomy" id="1520"/>
    <lineage>
        <taxon>Bacteria</taxon>
        <taxon>Bacillati</taxon>
        <taxon>Bacillota</taxon>
        <taxon>Clostridia</taxon>
        <taxon>Eubacteriales</taxon>
        <taxon>Clostridiaceae</taxon>
        <taxon>Clostridium</taxon>
    </lineage>
</organism>
<dbReference type="PROSITE" id="PS50943">
    <property type="entry name" value="HTH_CROC1"/>
    <property type="match status" value="1"/>
</dbReference>
<dbReference type="GO" id="GO:0000976">
    <property type="term" value="F:transcription cis-regulatory region binding"/>
    <property type="evidence" value="ECO:0007669"/>
    <property type="project" value="TreeGrafter"/>
</dbReference>
<evidence type="ECO:0000256" key="3">
    <source>
        <dbReference type="ARBA" id="ARBA00023163"/>
    </source>
</evidence>
<dbReference type="SUPFAM" id="SSF47413">
    <property type="entry name" value="lambda repressor-like DNA-binding domains"/>
    <property type="match status" value="1"/>
</dbReference>
<dbReference type="CDD" id="cd06283">
    <property type="entry name" value="PBP1_RegR_EndR_KdgR-like"/>
    <property type="match status" value="1"/>
</dbReference>
<evidence type="ECO:0000313" key="7">
    <source>
        <dbReference type="Proteomes" id="UP000190973"/>
    </source>
</evidence>
<dbReference type="PANTHER" id="PTHR30146:SF145">
    <property type="entry name" value="RIBOSE OPERON REPRESSOR"/>
    <property type="match status" value="1"/>
</dbReference>
<dbReference type="Proteomes" id="UP000190973">
    <property type="component" value="Unassembled WGS sequence"/>
</dbReference>
<dbReference type="SMART" id="SM00354">
    <property type="entry name" value="HTH_LACI"/>
    <property type="match status" value="1"/>
</dbReference>
<dbReference type="SUPFAM" id="SSF53822">
    <property type="entry name" value="Periplasmic binding protein-like I"/>
    <property type="match status" value="1"/>
</dbReference>
<feature type="domain" description="HTH lacI-type" evidence="4">
    <location>
        <begin position="12"/>
        <end position="67"/>
    </location>
</feature>
<feature type="domain" description="HTH cro/C1-type" evidence="5">
    <location>
        <begin position="8"/>
        <end position="57"/>
    </location>
</feature>
<keyword evidence="1" id="KW-0805">Transcription regulation</keyword>
<protein>
    <submittedName>
        <fullName evidence="6">HTH-type transcriptional regulator KdgR</fullName>
    </submittedName>
</protein>
<dbReference type="InterPro" id="IPR025997">
    <property type="entry name" value="SBP_2_dom"/>
</dbReference>
<dbReference type="RefSeq" id="WP_077838643.1">
    <property type="nucleotide sequence ID" value="NZ_JABTAE010000001.1"/>
</dbReference>
<dbReference type="Pfam" id="PF00356">
    <property type="entry name" value="LacI"/>
    <property type="match status" value="1"/>
</dbReference>
<name>A0A1S8S969_CLOBE</name>